<sequence>MEAHQARRSAHAFIYKGQANWTEASVTKTDELQPWEAKEHLIRKLKEDTEFMEAVNTDDILDGFEEAECEYFGVSMRLARMYVERFRLIRDLMEETEETRVALKQADADDGNDKAKGGLEAEDEHDEHDELDGHDKQRAENLWHNWDCHMMEYLKDKDQSKLAKVLEDLPF</sequence>
<dbReference type="AlphaFoldDB" id="A0A163IDI0"/>
<organism evidence="2 3">
    <name type="scientific">Didymella rabiei</name>
    <name type="common">Chickpea ascochyta blight fungus</name>
    <name type="synonym">Mycosphaerella rabiei</name>
    <dbReference type="NCBI Taxonomy" id="5454"/>
    <lineage>
        <taxon>Eukaryota</taxon>
        <taxon>Fungi</taxon>
        <taxon>Dikarya</taxon>
        <taxon>Ascomycota</taxon>
        <taxon>Pezizomycotina</taxon>
        <taxon>Dothideomycetes</taxon>
        <taxon>Pleosporomycetidae</taxon>
        <taxon>Pleosporales</taxon>
        <taxon>Pleosporineae</taxon>
        <taxon>Didymellaceae</taxon>
        <taxon>Ascochyta</taxon>
    </lineage>
</organism>
<name>A0A163IDI0_DIDRA</name>
<evidence type="ECO:0000256" key="1">
    <source>
        <dbReference type="SAM" id="MobiDB-lite"/>
    </source>
</evidence>
<gene>
    <name evidence="2" type="ORF">ST47_g3137</name>
</gene>
<keyword evidence="3" id="KW-1185">Reference proteome</keyword>
<dbReference type="Proteomes" id="UP000076837">
    <property type="component" value="Unassembled WGS sequence"/>
</dbReference>
<evidence type="ECO:0000313" key="2">
    <source>
        <dbReference type="EMBL" id="KZM25717.1"/>
    </source>
</evidence>
<protein>
    <submittedName>
        <fullName evidence="2">Uncharacterized protein</fullName>
    </submittedName>
</protein>
<comment type="caution">
    <text evidence="2">The sequence shown here is derived from an EMBL/GenBank/DDBJ whole genome shotgun (WGS) entry which is preliminary data.</text>
</comment>
<feature type="region of interest" description="Disordered" evidence="1">
    <location>
        <begin position="103"/>
        <end position="134"/>
    </location>
</feature>
<dbReference type="EMBL" id="JYNV01000121">
    <property type="protein sequence ID" value="KZM25717.1"/>
    <property type="molecule type" value="Genomic_DNA"/>
</dbReference>
<feature type="compositionally biased region" description="Acidic residues" evidence="1">
    <location>
        <begin position="120"/>
        <end position="130"/>
    </location>
</feature>
<accession>A0A163IDI0</accession>
<evidence type="ECO:0000313" key="3">
    <source>
        <dbReference type="Proteomes" id="UP000076837"/>
    </source>
</evidence>
<proteinExistence type="predicted"/>
<reference evidence="2 3" key="1">
    <citation type="journal article" date="2016" name="Sci. Rep.">
        <title>Draft genome sequencing and secretome analysis of fungal phytopathogen Ascochyta rabiei provides insight into the necrotrophic effector repertoire.</title>
        <authorList>
            <person name="Verma S."/>
            <person name="Gazara R.K."/>
            <person name="Nizam S."/>
            <person name="Parween S."/>
            <person name="Chattopadhyay D."/>
            <person name="Verma P.K."/>
        </authorList>
    </citation>
    <scope>NUCLEOTIDE SEQUENCE [LARGE SCALE GENOMIC DNA]</scope>
    <source>
        <strain evidence="2 3">ArDII</strain>
    </source>
</reference>